<dbReference type="Pfam" id="PF01019">
    <property type="entry name" value="G_glu_transpept"/>
    <property type="match status" value="1"/>
</dbReference>
<comment type="function">
    <text evidence="3">Cleaves the gamma-glutamyl peptide bond of glutathione and glutathione conjugates.</text>
</comment>
<keyword evidence="4" id="KW-0732">Signal</keyword>
<dbReference type="GO" id="GO:0006751">
    <property type="term" value="P:glutathione catabolic process"/>
    <property type="evidence" value="ECO:0007669"/>
    <property type="project" value="UniProtKB-UniRule"/>
</dbReference>
<feature type="binding site" evidence="2">
    <location>
        <begin position="397"/>
        <end position="399"/>
    </location>
    <ligand>
        <name>L-glutamate</name>
        <dbReference type="ChEBI" id="CHEBI:29985"/>
    </ligand>
</feature>
<dbReference type="InterPro" id="IPR043137">
    <property type="entry name" value="GGT_ssub_C"/>
</dbReference>
<dbReference type="InParanoid" id="A0A1J7ISP8"/>
<feature type="chain" id="PRO_5013040715" description="Glutathione hydrolase" evidence="4">
    <location>
        <begin position="20"/>
        <end position="569"/>
    </location>
</feature>
<evidence type="ECO:0000313" key="5">
    <source>
        <dbReference type="EMBL" id="OIW30195.1"/>
    </source>
</evidence>
<comment type="pathway">
    <text evidence="3">Sulfur metabolism; glutathione metabolism.</text>
</comment>
<dbReference type="GO" id="GO:0005886">
    <property type="term" value="C:plasma membrane"/>
    <property type="evidence" value="ECO:0007669"/>
    <property type="project" value="TreeGrafter"/>
</dbReference>
<evidence type="ECO:0000256" key="4">
    <source>
        <dbReference type="SAM" id="SignalP"/>
    </source>
</evidence>
<dbReference type="EC" id="3.4.19.13" evidence="3"/>
<keyword evidence="6" id="KW-1185">Reference proteome</keyword>
<gene>
    <name evidence="5" type="ORF">CONLIGDRAFT_576655</name>
</gene>
<dbReference type="STRING" id="1408157.A0A1J7ISP8"/>
<feature type="binding site" evidence="2">
    <location>
        <position position="473"/>
    </location>
    <ligand>
        <name>L-glutamate</name>
        <dbReference type="ChEBI" id="CHEBI:29985"/>
    </ligand>
</feature>
<dbReference type="OrthoDB" id="1081007at2759"/>
<evidence type="ECO:0000256" key="3">
    <source>
        <dbReference type="RuleBase" id="RU368068"/>
    </source>
</evidence>
<dbReference type="PANTHER" id="PTHR11686:SF62">
    <property type="entry name" value="GLUTATHIONE HYDROLASE"/>
    <property type="match status" value="1"/>
</dbReference>
<dbReference type="GO" id="GO:0103068">
    <property type="term" value="F:leukotriene C4 gamma-glutamyl transferase activity"/>
    <property type="evidence" value="ECO:0007669"/>
    <property type="project" value="UniProtKB-EC"/>
</dbReference>
<dbReference type="UniPathway" id="UPA00204"/>
<dbReference type="FunFam" id="3.60.20.40:FF:000008">
    <property type="entry name" value="Gamma-glutamyltranspeptidase (Eurofung)"/>
    <property type="match status" value="1"/>
</dbReference>
<dbReference type="Gene3D" id="3.60.20.40">
    <property type="match status" value="1"/>
</dbReference>
<dbReference type="PANTHER" id="PTHR11686">
    <property type="entry name" value="GAMMA GLUTAMYL TRANSPEPTIDASE"/>
    <property type="match status" value="1"/>
</dbReference>
<organism evidence="5 6">
    <name type="scientific">Coniochaeta ligniaria NRRL 30616</name>
    <dbReference type="NCBI Taxonomy" id="1408157"/>
    <lineage>
        <taxon>Eukaryota</taxon>
        <taxon>Fungi</taxon>
        <taxon>Dikarya</taxon>
        <taxon>Ascomycota</taxon>
        <taxon>Pezizomycotina</taxon>
        <taxon>Sordariomycetes</taxon>
        <taxon>Sordariomycetidae</taxon>
        <taxon>Coniochaetales</taxon>
        <taxon>Coniochaetaceae</taxon>
        <taxon>Coniochaeta</taxon>
    </lineage>
</organism>
<comment type="catalytic activity">
    <reaction evidence="3">
        <text>an N-terminal (5-L-glutamyl)-[peptide] + an alpha-amino acid = 5-L-glutamyl amino acid + an N-terminal L-alpha-aminoacyl-[peptide]</text>
        <dbReference type="Rhea" id="RHEA:23904"/>
        <dbReference type="Rhea" id="RHEA-COMP:9780"/>
        <dbReference type="Rhea" id="RHEA-COMP:9795"/>
        <dbReference type="ChEBI" id="CHEBI:77644"/>
        <dbReference type="ChEBI" id="CHEBI:78597"/>
        <dbReference type="ChEBI" id="CHEBI:78599"/>
        <dbReference type="ChEBI" id="CHEBI:78608"/>
        <dbReference type="EC" id="2.3.2.2"/>
    </reaction>
</comment>
<comment type="catalytic activity">
    <reaction evidence="3">
        <text>an S-substituted glutathione + H2O = an S-substituted L-cysteinylglycine + L-glutamate</text>
        <dbReference type="Rhea" id="RHEA:59468"/>
        <dbReference type="ChEBI" id="CHEBI:15377"/>
        <dbReference type="ChEBI" id="CHEBI:29985"/>
        <dbReference type="ChEBI" id="CHEBI:90779"/>
        <dbReference type="ChEBI" id="CHEBI:143103"/>
        <dbReference type="EC" id="3.4.19.13"/>
    </reaction>
</comment>
<dbReference type="InterPro" id="IPR043138">
    <property type="entry name" value="GGT_lsub"/>
</dbReference>
<sequence length="569" mass="61234">MISASIALLLFILGRNVLGLPSQRPSLLHDHSAHATLGAVSSMDARCSSVGIDILKIGGNAADADTWAVATQFCLGVIGLHLTGIGGGGFVTVRKPHGGYDFIDFRETAPAASFETMFDNDANASLYGGLASGVPGEVKGLHHLHAEYGRLPWAQLVEPAIKLAHGGFVIGEDLNFYMDAILNDSLFLSPAWAPDFAPSGTRLRNGDLLTRRRYSKVLSAIAEHGPNAFYGGSIAEATINAIKRTGGIMTLDDLLEYRVAVRKPRSTRYRDYRLTSGGAPCGGIVVLNILNTLRGYTDAGSPLAINLTTHRLDEAIRFAYGARTKLGDPAFLHTLDEYEQAMLSNDTANVIRSKIRDNETQPVSAYDPEGLEILETPGTSHVSVADSSGMAVSLTSTINLLFGSQVMVPETGIILNNEMDDFSVKNSTNAFGFAPSAANYIKPGKRPLSSMSPVIVEYLSNNTLYLVTGAAGGSRIITATVQSLWNVLDRGMSPRQAIEEPRFHDQLIPNEMMFEHTYSNATIAFLQGRGHAVSWLDHGSDLQIIRRLPNGTFEAASENRQHDSGGFAV</sequence>
<dbReference type="EC" id="2.3.2.2" evidence="3"/>
<dbReference type="GO" id="GO:0036374">
    <property type="term" value="F:glutathione hydrolase activity"/>
    <property type="evidence" value="ECO:0007669"/>
    <property type="project" value="UniProtKB-UniRule"/>
</dbReference>
<dbReference type="SUPFAM" id="SSF56235">
    <property type="entry name" value="N-terminal nucleophile aminohydrolases (Ntn hydrolases)"/>
    <property type="match status" value="1"/>
</dbReference>
<reference evidence="5 6" key="1">
    <citation type="submission" date="2016-10" db="EMBL/GenBank/DDBJ databases">
        <title>Draft genome sequence of Coniochaeta ligniaria NRRL30616, a lignocellulolytic fungus for bioabatement of inhibitors in plant biomass hydrolysates.</title>
        <authorList>
            <consortium name="DOE Joint Genome Institute"/>
            <person name="Jimenez D.J."/>
            <person name="Hector R.E."/>
            <person name="Riley R."/>
            <person name="Sun H."/>
            <person name="Grigoriev I.V."/>
            <person name="Van Elsas J.D."/>
            <person name="Nichols N.N."/>
        </authorList>
    </citation>
    <scope>NUCLEOTIDE SEQUENCE [LARGE SCALE GENOMIC DNA]</scope>
    <source>
        <strain evidence="5 6">NRRL 30616</strain>
    </source>
</reference>
<dbReference type="InterPro" id="IPR029055">
    <property type="entry name" value="Ntn_hydrolases_N"/>
</dbReference>
<proteinExistence type="predicted"/>
<protein>
    <recommendedName>
        <fullName evidence="3">Glutathione hydrolase</fullName>
        <ecNumber evidence="3">2.3.2.2</ecNumber>
        <ecNumber evidence="3">3.4.19.13</ecNumber>
    </recommendedName>
    <alternativeName>
        <fullName evidence="3">Gamma-glutamyltransferase</fullName>
    </alternativeName>
    <alternativeName>
        <fullName evidence="3">Gamma-glutamyltranspeptidase</fullName>
    </alternativeName>
</protein>
<feature type="active site" description="Nucleophile" evidence="1">
    <location>
        <position position="379"/>
    </location>
</feature>
<feature type="signal peptide" evidence="4">
    <location>
        <begin position="1"/>
        <end position="19"/>
    </location>
</feature>
<feature type="binding site" evidence="2">
    <location>
        <position position="421"/>
    </location>
    <ligand>
        <name>L-glutamate</name>
        <dbReference type="ChEBI" id="CHEBI:29985"/>
    </ligand>
</feature>
<keyword evidence="3 5" id="KW-0808">Transferase</keyword>
<accession>A0A1J7ISP8</accession>
<dbReference type="NCBIfam" id="TIGR00066">
    <property type="entry name" value="g_glut_trans"/>
    <property type="match status" value="1"/>
</dbReference>
<dbReference type="Proteomes" id="UP000182658">
    <property type="component" value="Unassembled WGS sequence"/>
</dbReference>
<dbReference type="Gene3D" id="1.10.246.130">
    <property type="match status" value="1"/>
</dbReference>
<dbReference type="FunCoup" id="A0A1J7ISP8">
    <property type="interactions" value="162"/>
</dbReference>
<dbReference type="EMBL" id="KV875097">
    <property type="protein sequence ID" value="OIW30195.1"/>
    <property type="molecule type" value="Genomic_DNA"/>
</dbReference>
<keyword evidence="3" id="KW-0012">Acyltransferase</keyword>
<dbReference type="AlphaFoldDB" id="A0A1J7ISP8"/>
<evidence type="ECO:0000256" key="2">
    <source>
        <dbReference type="PIRSR" id="PIRSR600101-2"/>
    </source>
</evidence>
<feature type="binding site" evidence="2">
    <location>
        <position position="106"/>
    </location>
    <ligand>
        <name>L-glutamate</name>
        <dbReference type="ChEBI" id="CHEBI:29985"/>
    </ligand>
</feature>
<keyword evidence="3" id="KW-0378">Hydrolase</keyword>
<comment type="catalytic activity">
    <reaction evidence="3">
        <text>glutathione + H2O = L-cysteinylglycine + L-glutamate</text>
        <dbReference type="Rhea" id="RHEA:28807"/>
        <dbReference type="ChEBI" id="CHEBI:15377"/>
        <dbReference type="ChEBI" id="CHEBI:29985"/>
        <dbReference type="ChEBI" id="CHEBI:57925"/>
        <dbReference type="ChEBI" id="CHEBI:61694"/>
        <dbReference type="EC" id="3.4.19.13"/>
    </reaction>
</comment>
<name>A0A1J7ISP8_9PEZI</name>
<evidence type="ECO:0000256" key="1">
    <source>
        <dbReference type="PIRSR" id="PIRSR600101-1"/>
    </source>
</evidence>
<feature type="binding site" evidence="2">
    <location>
        <begin position="449"/>
        <end position="450"/>
    </location>
    <ligand>
        <name>L-glutamate</name>
        <dbReference type="ChEBI" id="CHEBI:29985"/>
    </ligand>
</feature>
<evidence type="ECO:0000313" key="6">
    <source>
        <dbReference type="Proteomes" id="UP000182658"/>
    </source>
</evidence>
<dbReference type="InterPro" id="IPR000101">
    <property type="entry name" value="GGT_peptidase"/>
</dbReference>
<dbReference type="PRINTS" id="PR01210">
    <property type="entry name" value="GGTRANSPTASE"/>
</dbReference>